<keyword evidence="3" id="KW-0560">Oxidoreductase</keyword>
<evidence type="ECO:0000313" key="6">
    <source>
        <dbReference type="Proteomes" id="UP001057481"/>
    </source>
</evidence>
<protein>
    <submittedName>
        <fullName evidence="5">Aldo/keto reductase</fullName>
    </submittedName>
</protein>
<organism evidence="5 6">
    <name type="scientific">Periweissella beninensis</name>
    <dbReference type="NCBI Taxonomy" id="504936"/>
    <lineage>
        <taxon>Bacteria</taxon>
        <taxon>Bacillati</taxon>
        <taxon>Bacillota</taxon>
        <taxon>Bacilli</taxon>
        <taxon>Lactobacillales</taxon>
        <taxon>Lactobacillaceae</taxon>
        <taxon>Periweissella</taxon>
    </lineage>
</organism>
<dbReference type="Proteomes" id="UP001057481">
    <property type="component" value="Unassembled WGS sequence"/>
</dbReference>
<dbReference type="InterPro" id="IPR020471">
    <property type="entry name" value="AKR"/>
</dbReference>
<keyword evidence="2" id="KW-0521">NADP</keyword>
<dbReference type="InterPro" id="IPR023210">
    <property type="entry name" value="NADP_OxRdtase_dom"/>
</dbReference>
<evidence type="ECO:0000256" key="2">
    <source>
        <dbReference type="ARBA" id="ARBA00022857"/>
    </source>
</evidence>
<evidence type="ECO:0000313" key="5">
    <source>
        <dbReference type="EMBL" id="MCM2437107.1"/>
    </source>
</evidence>
<comment type="caution">
    <text evidence="5">The sequence shown here is derived from an EMBL/GenBank/DDBJ whole genome shotgun (WGS) entry which is preliminary data.</text>
</comment>
<dbReference type="PANTHER" id="PTHR43827:SF3">
    <property type="entry name" value="NADP-DEPENDENT OXIDOREDUCTASE DOMAIN-CONTAINING PROTEIN"/>
    <property type="match status" value="1"/>
</dbReference>
<evidence type="ECO:0000259" key="4">
    <source>
        <dbReference type="Pfam" id="PF00248"/>
    </source>
</evidence>
<dbReference type="Pfam" id="PF00248">
    <property type="entry name" value="Aldo_ket_red"/>
    <property type="match status" value="1"/>
</dbReference>
<gene>
    <name evidence="5" type="ORF">KAK10_04070</name>
</gene>
<evidence type="ECO:0000256" key="3">
    <source>
        <dbReference type="ARBA" id="ARBA00023002"/>
    </source>
</evidence>
<dbReference type="RefSeq" id="WP_205144278.1">
    <property type="nucleotide sequence ID" value="NZ_JAFBDN010000029.1"/>
</dbReference>
<dbReference type="EMBL" id="JAGMVS010000050">
    <property type="protein sequence ID" value="MCM2437107.1"/>
    <property type="molecule type" value="Genomic_DNA"/>
</dbReference>
<dbReference type="InterPro" id="IPR036812">
    <property type="entry name" value="NAD(P)_OxRdtase_dom_sf"/>
</dbReference>
<proteinExistence type="inferred from homology"/>
<comment type="similarity">
    <text evidence="1">Belongs to the aldo/keto reductase family.</text>
</comment>
<sequence>MKQIQLNNGVSIPQLGYGVFQIDDLAQCEQGVRNALQTGYRLIGTTACYGNEAAVGRAIAKSGVPREDIFISSKVWIQDTGYKKTMASFQKTLDNL</sequence>
<evidence type="ECO:0000256" key="1">
    <source>
        <dbReference type="ARBA" id="ARBA00007905"/>
    </source>
</evidence>
<name>A0ABT0VL09_9LACO</name>
<dbReference type="Gene3D" id="3.20.20.100">
    <property type="entry name" value="NADP-dependent oxidoreductase domain"/>
    <property type="match status" value="1"/>
</dbReference>
<dbReference type="SUPFAM" id="SSF51430">
    <property type="entry name" value="NAD(P)-linked oxidoreductase"/>
    <property type="match status" value="1"/>
</dbReference>
<accession>A0ABT0VL09</accession>
<feature type="domain" description="NADP-dependent oxidoreductase" evidence="4">
    <location>
        <begin position="26"/>
        <end position="96"/>
    </location>
</feature>
<dbReference type="PANTHER" id="PTHR43827">
    <property type="entry name" value="2,5-DIKETO-D-GLUCONIC ACID REDUCTASE"/>
    <property type="match status" value="1"/>
</dbReference>
<keyword evidence="6" id="KW-1185">Reference proteome</keyword>
<reference evidence="5" key="1">
    <citation type="submission" date="2021-04" db="EMBL/GenBank/DDBJ databases">
        <title>Taxonomic assessment of Weissella genus.</title>
        <authorList>
            <person name="Fanelli F."/>
            <person name="Chieffi D."/>
            <person name="Dell'Aquila A."/>
            <person name="Gyu-Sung C."/>
            <person name="Franz C.M.A.P."/>
            <person name="Fusco V."/>
        </authorList>
    </citation>
    <scope>NUCLEOTIDE SEQUENCE</scope>
    <source>
        <strain evidence="5">LMG 25373</strain>
    </source>
</reference>